<comment type="caution">
    <text evidence="1">The sequence shown here is derived from an EMBL/GenBank/DDBJ whole genome shotgun (WGS) entry which is preliminary data.</text>
</comment>
<evidence type="ECO:0000313" key="2">
    <source>
        <dbReference type="Proteomes" id="UP001153332"/>
    </source>
</evidence>
<dbReference type="EMBL" id="JAPUUL010000501">
    <property type="protein sequence ID" value="KAJ8130428.1"/>
    <property type="molecule type" value="Genomic_DNA"/>
</dbReference>
<dbReference type="Proteomes" id="UP001153332">
    <property type="component" value="Unassembled WGS sequence"/>
</dbReference>
<evidence type="ECO:0000313" key="1">
    <source>
        <dbReference type="EMBL" id="KAJ8130428.1"/>
    </source>
</evidence>
<accession>A0ACC2JSG7</accession>
<gene>
    <name evidence="1" type="ORF">O1611_g3200</name>
</gene>
<proteinExistence type="predicted"/>
<name>A0ACC2JSG7_9PEZI</name>
<sequence length="2346" mass="258056">MEPQAVIGFAFKLPQGVDDEERLWNVLQSGEDLSTEWPTNRANITSHQTGALNRNGLVTCRGYFLNDDPAAFDAPFFSINPQEAAAMDPQQRWILETAFHAFENAGISMGSLRGSRTAVYTGSMADDYSRLFAKDPDTMPRLAITGTSPSILANRVSWFFGLTGPSMHIDSACSSSLTALDLACQALHNGNASQALVIGSSVMLSPESSLLLSNMGFLSPDGRSYSFDHRANGYARGEGIVALVIKRFSAAIQDRDAIRAIIRSIGSNQDGRTPTLTQPSCESQEKLIREVYGKAGLEFESTRYVEAHGTGTQVGDPIEAKAIASVFDQYRSPDDPLYLGSIKSNIGHLEGGSGLAGVLKSILILEKSIIPPNALFEHANADLSAHSGSIVFPTTSLDWPGHGTRRVSVCSYGFGGSNCHAILDNSFDYIENRLLVGINNRKVDPMLDSWINNEDQSISSCRPSPENSHMSINGTKRTCSINDMNGFSCTNGVSGHTNGVRNQEESSSSEAEYPLLLVLSAQDESVLKRMIEEYESFHDSKLSGSKKLLAQLAYTLSARRSLMDWRAFAVVEASRDIKLRDKQLVSKPVQSSSGKNHLVMVFTGQGAQYAKMGIELLRFPVFENALRQANAVIESLGCEWSIIDALENENIYLPQYSQPLCTALQIALVVLLRSFGIAPSAVVGHSSGEIAAAYAIGALSLQSAMKVAYYRGHVVGKLKREGCSAGAMISVNLSADSVKSYLDHIESALLGNNIHIACVNSPRNCTLSGQEQTLDEVKRQLDKDGIFTMKLNTGVAYHSPTMYMVEHDYLEALGSLSTGDPTQNNISMVSSVTGALVSPEVLLTPQYWVDNLISRVKFLDAVQYLFIEVPDQSPDLTHFADIVEVGPHSTLRRPLQDIVQGLDILPEKKRPRYHSVLHKSKSALEATFQIAGDLFCLGYSVSITEVNQQNGKNVSILVNCPKYPFDHSRQYWIESRIAREYRFREAVPRDSLGTRVHDWNPLEPRWRNMISVKSMPWVGDHVLNDTVIFPGAGLLIMAVEAAKQAATSSRPISGFYIKEAHFLNPMLINDTAADATEAFTHLRPIQNAFDKESGSSEILIFAYTKSRWTECFRAVVRVQYHEHLSGSGKSQINVPVERDLEVQRIQERYQNALLSSVEHIGADRFYRQCLDNGFRYGESFKLLEDIRWDCNDTTVARTKAPWSSHDTDSFVHPAVLDSGFHLSLTQVSKGLSQRMSTLVPYQLFDTWVSATGWNKTSPMRLASFVMKASSSRAEATIYGLSEEDLSPLITMGRLVIASVSQNNTETADLVGEQRLIHKIDWKPQLSLQSTKQLHDLCHAEYAARDETMMITFYHQLESALLHVAGNVLSGFSDADLLCAPSHLKYFVSAIRRQVENRSRSDQYSHSLDHMTDEQAESILSRSKLENPAWAIFPVVAQNILPILRGEVDPLDLVFSTGLAESFYRSVFDQICDSRLRTFLSLASHENAGLRIFEVGAGTGGMTRHVLSALHDLERSTGTRRFQRFDAERDCTAQGVQDGTYDLVVAGSVLHATASLDVTLNNMRKLLKPGGRLVFLEIVTPESISANIGFGVLPGWWLGKEEYRRYSPVISEHRWDELLRQTGFSGTDLAIRDYQSDVCHISSIMVSTAITKELDPGQRGLLSVVVFVIDDERTEQITLANSLSDIFGLDNSKILGIRKLHNIKLATENIVVSLLEIGKPVLATLSQDEFQGIKHLVQEATNILWITASEKDARVSHYSLATGFLRTIRAEVIEKRIVTLEIEPGEYLSHPSNSKVLADYISQVVQASMTKSSPESVDVGYIVRNGHLSSARMVEDIDSDEAVSALVSPQLQSQPLGAGPPLVLTVGALGMLDTLRLVEDPEPHRTLGSGDVEIEARAWALSFRDVFVALGRLPDEELGWDCAGIVVRAGPDCNFQPGDRVGFGAPGSMRTHIRTASSTGQMAVWIAKHVGAEIFATVGTDEKKELLVERFGIPASHIFYSRNTDFAQGVKRLTNGRGVDVVLNSLSGDSLRASWDCVAPYGRFVEIGKADITANSNLPMANFMRNVSFFAVDLHHIAHTNLSLMADLMRKVLNLLKAGAVQYPYPRHVFTVAEIEKAFRLMQSGNHTGRILISVEKTESVPMLIRTKLDWKLDENASYLVVGGLGGLGRSICKWMADKGARYLILPSRSGATSEAASKLIKELNDRGVHVATPVCDASSYKCLSAAIDDCARSMAPVRGCINAAMSLQDAAFETMSHAQWEVTIRSKVDTSWNLHQLLPPGTLDFFILLSSLSGLYGSIAQSNYAAGCTFQDALAQYRSGICADNNDDEANVSLDIGWMRNIGRAT</sequence>
<reference evidence="1" key="1">
    <citation type="submission" date="2022-12" db="EMBL/GenBank/DDBJ databases">
        <title>Genome Sequence of Lasiodiplodia mahajangana.</title>
        <authorList>
            <person name="Buettner E."/>
        </authorList>
    </citation>
    <scope>NUCLEOTIDE SEQUENCE</scope>
    <source>
        <strain evidence="1">VT137</strain>
    </source>
</reference>
<organism evidence="1 2">
    <name type="scientific">Lasiodiplodia mahajangana</name>
    <dbReference type="NCBI Taxonomy" id="1108764"/>
    <lineage>
        <taxon>Eukaryota</taxon>
        <taxon>Fungi</taxon>
        <taxon>Dikarya</taxon>
        <taxon>Ascomycota</taxon>
        <taxon>Pezizomycotina</taxon>
        <taxon>Dothideomycetes</taxon>
        <taxon>Dothideomycetes incertae sedis</taxon>
        <taxon>Botryosphaeriales</taxon>
        <taxon>Botryosphaeriaceae</taxon>
        <taxon>Lasiodiplodia</taxon>
    </lineage>
</organism>
<protein>
    <submittedName>
        <fullName evidence="1">Uncharacterized protein</fullName>
    </submittedName>
</protein>
<keyword evidence="2" id="KW-1185">Reference proteome</keyword>